<proteinExistence type="predicted"/>
<reference evidence="2 3" key="1">
    <citation type="submission" date="2016-04" db="EMBL/GenBank/DDBJ databases">
        <title>Draft genome sequence of freshwater magnetotactic bacteria Magnetospirillum marisnigri SP-1 and Magnetospirillum moscoviense BB-1.</title>
        <authorList>
            <person name="Koziaeva V."/>
            <person name="Dziuba M.V."/>
            <person name="Ivanov T.M."/>
            <person name="Kuznetsov B."/>
            <person name="Grouzdev D.S."/>
        </authorList>
    </citation>
    <scope>NUCLEOTIDE SEQUENCE [LARGE SCALE GENOMIC DNA]</scope>
    <source>
        <strain evidence="2 3">SP-1</strain>
    </source>
</reference>
<feature type="chain" id="PRO_5008091813" description="Thioredoxin domain-containing protein" evidence="1">
    <location>
        <begin position="24"/>
        <end position="180"/>
    </location>
</feature>
<keyword evidence="1" id="KW-0732">Signal</keyword>
<feature type="signal peptide" evidence="1">
    <location>
        <begin position="1"/>
        <end position="23"/>
    </location>
</feature>
<sequence>MNIDRRAALAMGLGMLLPVPAFASPTAEMETLLAETPWVGDGEPSRRHVYVVFAPWCPVCKLLFQRTRSARDGVQLRWVAGGNRDDHAINQNLNVVSDRSLDALARVFRQEAMEDLTKNLPAVLRLTQSDMAIKEMAKRINFIGYPTLIFADSRGELQSIAGVPADLDAVFAQVGPWGKE</sequence>
<organism evidence="2 3">
    <name type="scientific">Paramagnetospirillum marisnigri</name>
    <dbReference type="NCBI Taxonomy" id="1285242"/>
    <lineage>
        <taxon>Bacteria</taxon>
        <taxon>Pseudomonadati</taxon>
        <taxon>Pseudomonadota</taxon>
        <taxon>Alphaproteobacteria</taxon>
        <taxon>Rhodospirillales</taxon>
        <taxon>Magnetospirillaceae</taxon>
        <taxon>Paramagnetospirillum</taxon>
    </lineage>
</organism>
<comment type="caution">
    <text evidence="2">The sequence shown here is derived from an EMBL/GenBank/DDBJ whole genome shotgun (WGS) entry which is preliminary data.</text>
</comment>
<dbReference type="AlphaFoldDB" id="A0A178MBH3"/>
<protein>
    <recommendedName>
        <fullName evidence="4">Thioredoxin domain-containing protein</fullName>
    </recommendedName>
</protein>
<dbReference type="SUPFAM" id="SSF52833">
    <property type="entry name" value="Thioredoxin-like"/>
    <property type="match status" value="1"/>
</dbReference>
<accession>A0A178MBH3</accession>
<dbReference type="OrthoDB" id="8436769at2"/>
<evidence type="ECO:0008006" key="4">
    <source>
        <dbReference type="Google" id="ProtNLM"/>
    </source>
</evidence>
<dbReference type="InterPro" id="IPR036249">
    <property type="entry name" value="Thioredoxin-like_sf"/>
</dbReference>
<evidence type="ECO:0000313" key="3">
    <source>
        <dbReference type="Proteomes" id="UP000078428"/>
    </source>
</evidence>
<dbReference type="Gene3D" id="3.40.30.10">
    <property type="entry name" value="Glutaredoxin"/>
    <property type="match status" value="1"/>
</dbReference>
<name>A0A178MBH3_9PROT</name>
<dbReference type="STRING" id="1285242.A6A04_20760"/>
<dbReference type="EMBL" id="LWQT01000094">
    <property type="protein sequence ID" value="OAN46102.1"/>
    <property type="molecule type" value="Genomic_DNA"/>
</dbReference>
<dbReference type="Proteomes" id="UP000078428">
    <property type="component" value="Unassembled WGS sequence"/>
</dbReference>
<gene>
    <name evidence="2" type="ORF">A6A04_20760</name>
</gene>
<keyword evidence="3" id="KW-1185">Reference proteome</keyword>
<dbReference type="RefSeq" id="WP_068495165.1">
    <property type="nucleotide sequence ID" value="NZ_LWQT01000094.1"/>
</dbReference>
<evidence type="ECO:0000313" key="2">
    <source>
        <dbReference type="EMBL" id="OAN46102.1"/>
    </source>
</evidence>
<evidence type="ECO:0000256" key="1">
    <source>
        <dbReference type="SAM" id="SignalP"/>
    </source>
</evidence>